<dbReference type="AlphaFoldDB" id="A0A392U2V3"/>
<dbReference type="EMBL" id="LXQA010707277">
    <property type="protein sequence ID" value="MCI67034.1"/>
    <property type="molecule type" value="Genomic_DNA"/>
</dbReference>
<keyword evidence="2" id="KW-1185">Reference proteome</keyword>
<organism evidence="1 2">
    <name type="scientific">Trifolium medium</name>
    <dbReference type="NCBI Taxonomy" id="97028"/>
    <lineage>
        <taxon>Eukaryota</taxon>
        <taxon>Viridiplantae</taxon>
        <taxon>Streptophyta</taxon>
        <taxon>Embryophyta</taxon>
        <taxon>Tracheophyta</taxon>
        <taxon>Spermatophyta</taxon>
        <taxon>Magnoliopsida</taxon>
        <taxon>eudicotyledons</taxon>
        <taxon>Gunneridae</taxon>
        <taxon>Pentapetalae</taxon>
        <taxon>rosids</taxon>
        <taxon>fabids</taxon>
        <taxon>Fabales</taxon>
        <taxon>Fabaceae</taxon>
        <taxon>Papilionoideae</taxon>
        <taxon>50 kb inversion clade</taxon>
        <taxon>NPAAA clade</taxon>
        <taxon>Hologalegina</taxon>
        <taxon>IRL clade</taxon>
        <taxon>Trifolieae</taxon>
        <taxon>Trifolium</taxon>
    </lineage>
</organism>
<name>A0A392U2V3_9FABA</name>
<dbReference type="Proteomes" id="UP000265520">
    <property type="component" value="Unassembled WGS sequence"/>
</dbReference>
<sequence length="60" mass="6790">LASSFLPMSGLNENDSRLLNSVWFSSAPTKVIIFNWQLLRLRLPMRLNLMHRCSSSAAPT</sequence>
<evidence type="ECO:0000313" key="1">
    <source>
        <dbReference type="EMBL" id="MCI67034.1"/>
    </source>
</evidence>
<accession>A0A392U2V3</accession>
<comment type="caution">
    <text evidence="1">The sequence shown here is derived from an EMBL/GenBank/DDBJ whole genome shotgun (WGS) entry which is preliminary data.</text>
</comment>
<reference evidence="1 2" key="1">
    <citation type="journal article" date="2018" name="Front. Plant Sci.">
        <title>Red Clover (Trifolium pratense) and Zigzag Clover (T. medium) - A Picture of Genomic Similarities and Differences.</title>
        <authorList>
            <person name="Dluhosova J."/>
            <person name="Istvanek J."/>
            <person name="Nedelnik J."/>
            <person name="Repkova J."/>
        </authorList>
    </citation>
    <scope>NUCLEOTIDE SEQUENCE [LARGE SCALE GENOMIC DNA]</scope>
    <source>
        <strain evidence="2">cv. 10/8</strain>
        <tissue evidence="1">Leaf</tissue>
    </source>
</reference>
<evidence type="ECO:0008006" key="3">
    <source>
        <dbReference type="Google" id="ProtNLM"/>
    </source>
</evidence>
<feature type="non-terminal residue" evidence="1">
    <location>
        <position position="1"/>
    </location>
</feature>
<evidence type="ECO:0000313" key="2">
    <source>
        <dbReference type="Proteomes" id="UP000265520"/>
    </source>
</evidence>
<protein>
    <recommendedName>
        <fullName evidence="3">Reverse transcriptase zinc-binding domain-containing protein</fullName>
    </recommendedName>
</protein>
<proteinExistence type="predicted"/>